<proteinExistence type="predicted"/>
<name>A0A8H9MVG9_VIBVL</name>
<sequence length="113" mass="13225">MTLDYSAGINHHPSQVGIWIKYNGIRFSDVYNLKLHDGTVLEKMYPHGYSWIREPNSNTNREGEVMDSEVSEIMLVPDEELWSPRPKGELRLRRNLSHIPEANHVHYNPQNKE</sequence>
<reference evidence="1" key="1">
    <citation type="journal article" date="2018" name="Genome Biol.">
        <title>SKESA: strategic k-mer extension for scrupulous assemblies.</title>
        <authorList>
            <person name="Souvorov A."/>
            <person name="Agarwala R."/>
            <person name="Lipman D.J."/>
        </authorList>
    </citation>
    <scope>NUCLEOTIDE SEQUENCE</scope>
    <source>
        <strain evidence="1">BCW_3452</strain>
    </source>
</reference>
<accession>A0A8H9MVG9</accession>
<dbReference type="EMBL" id="DACRBY010000001">
    <property type="protein sequence ID" value="HAS8538392.1"/>
    <property type="molecule type" value="Genomic_DNA"/>
</dbReference>
<comment type="caution">
    <text evidence="1">The sequence shown here is derived from an EMBL/GenBank/DDBJ whole genome shotgun (WGS) entry which is preliminary data.</text>
</comment>
<dbReference type="Proteomes" id="UP000863257">
    <property type="component" value="Unassembled WGS sequence"/>
</dbReference>
<dbReference type="AlphaFoldDB" id="A0A8H9MVG9"/>
<protein>
    <submittedName>
        <fullName evidence="1">Uncharacterized protein</fullName>
    </submittedName>
</protein>
<organism evidence="1">
    <name type="scientific">Vibrio vulnificus</name>
    <dbReference type="NCBI Taxonomy" id="672"/>
    <lineage>
        <taxon>Bacteria</taxon>
        <taxon>Pseudomonadati</taxon>
        <taxon>Pseudomonadota</taxon>
        <taxon>Gammaproteobacteria</taxon>
        <taxon>Vibrionales</taxon>
        <taxon>Vibrionaceae</taxon>
        <taxon>Vibrio</taxon>
    </lineage>
</organism>
<evidence type="ECO:0000313" key="1">
    <source>
        <dbReference type="EMBL" id="HAS8538392.1"/>
    </source>
</evidence>
<gene>
    <name evidence="1" type="ORF">I7730_01080</name>
</gene>
<reference evidence="1" key="2">
    <citation type="submission" date="2019-01" db="EMBL/GenBank/DDBJ databases">
        <authorList>
            <consortium name="NCBI Pathogen Detection Project"/>
        </authorList>
    </citation>
    <scope>NUCLEOTIDE SEQUENCE</scope>
    <source>
        <strain evidence="1">BCW_3452</strain>
    </source>
</reference>